<dbReference type="Pfam" id="PF11348">
    <property type="entry name" value="DUF3150"/>
    <property type="match status" value="1"/>
</dbReference>
<proteinExistence type="predicted"/>
<sequence length="173" mass="19883">MSSTASQETHDTIQLFSIGCLINLGIGTWSGQKMCSAADYRKIGLDPDKLPNGIVNLGRKLLVPKTELQIITKIEQRARSYLSNWSVPFKAVNSHFIPTNILPSIEAHLKELQEEFFERVDSFVSRFDDMKKAVKERYGDFWNKCLKTHYPSNPASLREKFKFDWFTFEIAGM</sequence>
<reference evidence="1" key="1">
    <citation type="journal article" date="2015" name="Nature">
        <title>Complex archaea that bridge the gap between prokaryotes and eukaryotes.</title>
        <authorList>
            <person name="Spang A."/>
            <person name="Saw J.H."/>
            <person name="Jorgensen S.L."/>
            <person name="Zaremba-Niedzwiedzka K."/>
            <person name="Martijn J."/>
            <person name="Lind A.E."/>
            <person name="van Eijk R."/>
            <person name="Schleper C."/>
            <person name="Guy L."/>
            <person name="Ettema T.J."/>
        </authorList>
    </citation>
    <scope>NUCLEOTIDE SEQUENCE</scope>
</reference>
<name>A0A0F9GII8_9ZZZZ</name>
<accession>A0A0F9GII8</accession>
<gene>
    <name evidence="1" type="ORF">LCGC14_1822640</name>
</gene>
<feature type="non-terminal residue" evidence="1">
    <location>
        <position position="173"/>
    </location>
</feature>
<dbReference type="EMBL" id="LAZR01017872">
    <property type="protein sequence ID" value="KKL98618.1"/>
    <property type="molecule type" value="Genomic_DNA"/>
</dbReference>
<protein>
    <submittedName>
        <fullName evidence="1">Uncharacterized protein</fullName>
    </submittedName>
</protein>
<organism evidence="1">
    <name type="scientific">marine sediment metagenome</name>
    <dbReference type="NCBI Taxonomy" id="412755"/>
    <lineage>
        <taxon>unclassified sequences</taxon>
        <taxon>metagenomes</taxon>
        <taxon>ecological metagenomes</taxon>
    </lineage>
</organism>
<dbReference type="AlphaFoldDB" id="A0A0F9GII8"/>
<comment type="caution">
    <text evidence="1">The sequence shown here is derived from an EMBL/GenBank/DDBJ whole genome shotgun (WGS) entry which is preliminary data.</text>
</comment>
<dbReference type="InterPro" id="IPR021496">
    <property type="entry name" value="DUF3150"/>
</dbReference>
<evidence type="ECO:0000313" key="1">
    <source>
        <dbReference type="EMBL" id="KKL98618.1"/>
    </source>
</evidence>